<dbReference type="PANTHER" id="PTHR46033:SF8">
    <property type="entry name" value="PROTEIN MAINTENANCE OF MERISTEMS-LIKE"/>
    <property type="match status" value="1"/>
</dbReference>
<dbReference type="EMBL" id="JACGCM010000440">
    <property type="protein sequence ID" value="KAF6172231.1"/>
    <property type="molecule type" value="Genomic_DNA"/>
</dbReference>
<protein>
    <submittedName>
        <fullName evidence="2">Uncharacterized protein</fullName>
    </submittedName>
</protein>
<organism evidence="2 3">
    <name type="scientific">Kingdonia uniflora</name>
    <dbReference type="NCBI Taxonomy" id="39325"/>
    <lineage>
        <taxon>Eukaryota</taxon>
        <taxon>Viridiplantae</taxon>
        <taxon>Streptophyta</taxon>
        <taxon>Embryophyta</taxon>
        <taxon>Tracheophyta</taxon>
        <taxon>Spermatophyta</taxon>
        <taxon>Magnoliopsida</taxon>
        <taxon>Ranunculales</taxon>
        <taxon>Circaeasteraceae</taxon>
        <taxon>Kingdonia</taxon>
    </lineage>
</organism>
<sequence>MFAALSKEEKGALYTTYFSPLLLIDPIATMSTLNLLQQVVPGEGFDVVKDLVVDDDAEVRIEDNLYAISSEYGGGLLEWKRGDKKDDEDEKDVEEKVKSVEHEQPRVAKEEEVQKEGDAKRGTSNTKNYTSRCTGVGLHKMFVALTEEENVALCTTCFGPLLLIDPIATMPMLVVEIFDRHLSDMKFQFWGIIIQMKPIQLCLILGLRDSHITNDFLFIDPEHMTNFRMRRFPKKINTFVLKEIDDALKQAKLERYHVFGSLFVEKNHIEVHVIEPPAVGVHAVGAPIIGCSSTATEIGAVVVRVCSQLEVHGKMLLKLDNHGKILQSNTFHFPCVVLGFTPLDFIMLTGISFGRGHELPYDKRYSKLEEAEKMFSGITSSDIWYGNITLAYLKKWKEPLNPRLYNYDPHMDIVYARAFITYMMGNLFFSNGSTSLWAGYLAALIDYNILGASGFDWGTPIMAVLYRGLDEVLVLRDGKVKKSITRFYVMLEFWFFEYCRVGMYLVKATDNLRDIGWFMDVAGLKDRRRRISIPVIYVSYPCLPTYSTDQLWHQNQGLRYAAYEDSRQYIERTTELEEQLRWKD</sequence>
<dbReference type="PANTHER" id="PTHR46033">
    <property type="entry name" value="PROTEIN MAIN-LIKE 2"/>
    <property type="match status" value="1"/>
</dbReference>
<keyword evidence="3" id="KW-1185">Reference proteome</keyword>
<dbReference type="Proteomes" id="UP000541444">
    <property type="component" value="Unassembled WGS sequence"/>
</dbReference>
<proteinExistence type="predicted"/>
<feature type="compositionally biased region" description="Basic and acidic residues" evidence="1">
    <location>
        <begin position="93"/>
        <end position="121"/>
    </location>
</feature>
<reference evidence="2 3" key="1">
    <citation type="journal article" date="2020" name="IScience">
        <title>Genome Sequencing of the Endangered Kingdonia uniflora (Circaeasteraceae, Ranunculales) Reveals Potential Mechanisms of Evolutionary Specialization.</title>
        <authorList>
            <person name="Sun Y."/>
            <person name="Deng T."/>
            <person name="Zhang A."/>
            <person name="Moore M.J."/>
            <person name="Landis J.B."/>
            <person name="Lin N."/>
            <person name="Zhang H."/>
            <person name="Zhang X."/>
            <person name="Huang J."/>
            <person name="Zhang X."/>
            <person name="Sun H."/>
            <person name="Wang H."/>
        </authorList>
    </citation>
    <scope>NUCLEOTIDE SEQUENCE [LARGE SCALE GENOMIC DNA]</scope>
    <source>
        <strain evidence="2">TB1705</strain>
        <tissue evidence="2">Leaf</tissue>
    </source>
</reference>
<evidence type="ECO:0000256" key="1">
    <source>
        <dbReference type="SAM" id="MobiDB-lite"/>
    </source>
</evidence>
<gene>
    <name evidence="2" type="ORF">GIB67_024853</name>
</gene>
<accession>A0A7J7NYE4</accession>
<dbReference type="InterPro" id="IPR044824">
    <property type="entry name" value="MAIN-like"/>
</dbReference>
<feature type="region of interest" description="Disordered" evidence="1">
    <location>
        <begin position="79"/>
        <end position="126"/>
    </location>
</feature>
<name>A0A7J7NYE4_9MAGN</name>
<evidence type="ECO:0000313" key="3">
    <source>
        <dbReference type="Proteomes" id="UP000541444"/>
    </source>
</evidence>
<comment type="caution">
    <text evidence="2">The sequence shown here is derived from an EMBL/GenBank/DDBJ whole genome shotgun (WGS) entry which is preliminary data.</text>
</comment>
<dbReference type="AlphaFoldDB" id="A0A7J7NYE4"/>
<evidence type="ECO:0000313" key="2">
    <source>
        <dbReference type="EMBL" id="KAF6172231.1"/>
    </source>
</evidence>
<dbReference type="GO" id="GO:0010073">
    <property type="term" value="P:meristem maintenance"/>
    <property type="evidence" value="ECO:0007669"/>
    <property type="project" value="InterPro"/>
</dbReference>